<keyword evidence="3 7" id="KW-0560">Oxidoreductase</keyword>
<evidence type="ECO:0000256" key="2">
    <source>
        <dbReference type="ARBA" id="ARBA00024900"/>
    </source>
</evidence>
<dbReference type="RefSeq" id="WP_280758271.1">
    <property type="nucleotide sequence ID" value="NZ_JARXVC010000001.1"/>
</dbReference>
<keyword evidence="3" id="KW-0862">Zinc</keyword>
<gene>
    <name evidence="7" type="ORF">M2280_000051</name>
</gene>
<reference evidence="7 8" key="1">
    <citation type="submission" date="2023-04" db="EMBL/GenBank/DDBJ databases">
        <title>Forest soil microbial communities from Buena Vista Peninsula, Colon Province, Panama.</title>
        <authorList>
            <person name="Bouskill N."/>
        </authorList>
    </citation>
    <scope>NUCLEOTIDE SEQUENCE [LARGE SCALE GENOMIC DNA]</scope>
    <source>
        <strain evidence="7 8">CFH S0262</strain>
    </source>
</reference>
<feature type="chain" id="PRO_5045997778" description="Superoxide dismutase [Cu-Zn]" evidence="5">
    <location>
        <begin position="35"/>
        <end position="236"/>
    </location>
</feature>
<dbReference type="Pfam" id="PF00080">
    <property type="entry name" value="Sod_Cu"/>
    <property type="match status" value="1"/>
</dbReference>
<keyword evidence="5" id="KW-0732">Signal</keyword>
<comment type="similarity">
    <text evidence="1 3">Belongs to the Cu-Zn superoxide dismutase family.</text>
</comment>
<keyword evidence="8" id="KW-1185">Reference proteome</keyword>
<feature type="signal peptide" evidence="5">
    <location>
        <begin position="1"/>
        <end position="34"/>
    </location>
</feature>
<evidence type="ECO:0000256" key="1">
    <source>
        <dbReference type="ARBA" id="ARBA00010457"/>
    </source>
</evidence>
<feature type="domain" description="Superoxide dismutase copper/zinc binding" evidence="6">
    <location>
        <begin position="85"/>
        <end position="234"/>
    </location>
</feature>
<dbReference type="EC" id="1.15.1.1" evidence="3"/>
<feature type="region of interest" description="Disordered" evidence="4">
    <location>
        <begin position="31"/>
        <end position="68"/>
    </location>
</feature>
<keyword evidence="3" id="KW-0186">Copper</keyword>
<protein>
    <recommendedName>
        <fullName evidence="3">Superoxide dismutase [Cu-Zn]</fullName>
        <ecNumber evidence="3">1.15.1.1</ecNumber>
    </recommendedName>
</protein>
<dbReference type="NCBIfam" id="NF047631">
    <property type="entry name" value="SodCMycob"/>
    <property type="match status" value="1"/>
</dbReference>
<proteinExistence type="inferred from homology"/>
<dbReference type="InterPro" id="IPR024134">
    <property type="entry name" value="SOD_Cu/Zn_/chaperone"/>
</dbReference>
<dbReference type="PROSITE" id="PS00332">
    <property type="entry name" value="SOD_CU_ZN_2"/>
    <property type="match status" value="1"/>
</dbReference>
<comment type="catalytic activity">
    <reaction evidence="3">
        <text>2 superoxide + 2 H(+) = H2O2 + O2</text>
        <dbReference type="Rhea" id="RHEA:20696"/>
        <dbReference type="ChEBI" id="CHEBI:15378"/>
        <dbReference type="ChEBI" id="CHEBI:15379"/>
        <dbReference type="ChEBI" id="CHEBI:16240"/>
        <dbReference type="ChEBI" id="CHEBI:18421"/>
        <dbReference type="EC" id="1.15.1.1"/>
    </reaction>
</comment>
<evidence type="ECO:0000256" key="5">
    <source>
        <dbReference type="SAM" id="SignalP"/>
    </source>
</evidence>
<dbReference type="InterPro" id="IPR018152">
    <property type="entry name" value="SOD_Cu/Zn_BS"/>
</dbReference>
<comment type="caution">
    <text evidence="7">The sequence shown here is derived from an EMBL/GenBank/DDBJ whole genome shotgun (WGS) entry which is preliminary data.</text>
</comment>
<comment type="cofactor">
    <cofactor evidence="3">
        <name>Cu cation</name>
        <dbReference type="ChEBI" id="CHEBI:23378"/>
    </cofactor>
    <text evidence="3">Binds 1 copper ion per subunit.</text>
</comment>
<evidence type="ECO:0000259" key="6">
    <source>
        <dbReference type="Pfam" id="PF00080"/>
    </source>
</evidence>
<sequence length="236" mass="23936">MASQSTRRKSWRVVTPLVAIAALGLTACSNNEEATNQPGTTPPVWTGSPAPAGGHGEAGSEHVTTSTSADNVSVQLKDAKGTQIGTATLAETGGYVQITVDAQGLKPGFHGLHIHSVGKCEPNSVAPTGGEPGNFLSAGGHYQVAGHTGHPSSGDLTSLEVREDGKAYLVTTTSAFTLDDLKNGGKGTALMIHADADNFANIPNRYTLPDNAPVPDQQTLSTGDAGGRVACGVIGG</sequence>
<comment type="cofactor">
    <cofactor evidence="3">
        <name>Zn(2+)</name>
        <dbReference type="ChEBI" id="CHEBI:29105"/>
    </cofactor>
    <text evidence="3">Binds 1 zinc ion per subunit.</text>
</comment>
<dbReference type="CDD" id="cd13120">
    <property type="entry name" value="BF2867_like_N"/>
    <property type="match status" value="1"/>
</dbReference>
<dbReference type="Gene3D" id="2.60.40.200">
    <property type="entry name" value="Superoxide dismutase, copper/zinc binding domain"/>
    <property type="match status" value="1"/>
</dbReference>
<keyword evidence="3" id="KW-0479">Metal-binding</keyword>
<accession>A0ABT6M3H7</accession>
<dbReference type="Proteomes" id="UP001160334">
    <property type="component" value="Unassembled WGS sequence"/>
</dbReference>
<dbReference type="PANTHER" id="PTHR10003">
    <property type="entry name" value="SUPEROXIDE DISMUTASE CU-ZN -RELATED"/>
    <property type="match status" value="1"/>
</dbReference>
<dbReference type="InterPro" id="IPR036423">
    <property type="entry name" value="SOD-like_Cu/Zn_dom_sf"/>
</dbReference>
<dbReference type="EMBL" id="JARXVC010000001">
    <property type="protein sequence ID" value="MDH6278846.1"/>
    <property type="molecule type" value="Genomic_DNA"/>
</dbReference>
<name>A0ABT6M3H7_9NOCA</name>
<organism evidence="7 8">
    <name type="scientific">Prescottella agglutinans</name>
    <dbReference type="NCBI Taxonomy" id="1644129"/>
    <lineage>
        <taxon>Bacteria</taxon>
        <taxon>Bacillati</taxon>
        <taxon>Actinomycetota</taxon>
        <taxon>Actinomycetes</taxon>
        <taxon>Mycobacteriales</taxon>
        <taxon>Nocardiaceae</taxon>
        <taxon>Prescottella</taxon>
    </lineage>
</organism>
<evidence type="ECO:0000313" key="8">
    <source>
        <dbReference type="Proteomes" id="UP001160334"/>
    </source>
</evidence>
<dbReference type="PROSITE" id="PS51257">
    <property type="entry name" value="PROKAR_LIPOPROTEIN"/>
    <property type="match status" value="1"/>
</dbReference>
<evidence type="ECO:0000313" key="7">
    <source>
        <dbReference type="EMBL" id="MDH6278846.1"/>
    </source>
</evidence>
<dbReference type="InterPro" id="IPR001424">
    <property type="entry name" value="SOD_Cu_Zn_dom"/>
</dbReference>
<evidence type="ECO:0000256" key="3">
    <source>
        <dbReference type="RuleBase" id="RU000393"/>
    </source>
</evidence>
<comment type="function">
    <text evidence="2">Destroys radicals which are normally produced within the cells and which are toxic to biological systems. May play a role in favoring mycobacterial survival in phagocytes.</text>
</comment>
<dbReference type="GO" id="GO:0004784">
    <property type="term" value="F:superoxide dismutase activity"/>
    <property type="evidence" value="ECO:0007669"/>
    <property type="project" value="UniProtKB-EC"/>
</dbReference>
<dbReference type="SUPFAM" id="SSF49329">
    <property type="entry name" value="Cu,Zn superoxide dismutase-like"/>
    <property type="match status" value="1"/>
</dbReference>
<evidence type="ECO:0000256" key="4">
    <source>
        <dbReference type="SAM" id="MobiDB-lite"/>
    </source>
</evidence>